<dbReference type="EMBL" id="SUNJ01004631">
    <property type="protein sequence ID" value="TPP64264.1"/>
    <property type="molecule type" value="Genomic_DNA"/>
</dbReference>
<sequence length="118" mass="13322">MTDQISKSDAYINQNVLGAASSESQVATSKTSGNNDIINNYNSKSPNHDVHTFHPFPHAIISLPVSWEDDAVSVAHLGEELVVDFARRNLKRSEHQFQRKTFFEKAHCNLCHKFIFHG</sequence>
<organism evidence="2 3">
    <name type="scientific">Fasciola gigantica</name>
    <name type="common">Giant liver fluke</name>
    <dbReference type="NCBI Taxonomy" id="46835"/>
    <lineage>
        <taxon>Eukaryota</taxon>
        <taxon>Metazoa</taxon>
        <taxon>Spiralia</taxon>
        <taxon>Lophotrochozoa</taxon>
        <taxon>Platyhelminthes</taxon>
        <taxon>Trematoda</taxon>
        <taxon>Digenea</taxon>
        <taxon>Plagiorchiida</taxon>
        <taxon>Echinostomata</taxon>
        <taxon>Echinostomatoidea</taxon>
        <taxon>Fasciolidae</taxon>
        <taxon>Fasciola</taxon>
    </lineage>
</organism>
<dbReference type="OrthoDB" id="774951at2759"/>
<name>A0A504YS92_FASGI</name>
<accession>A0A504YS92</accession>
<comment type="caution">
    <text evidence="2">The sequence shown here is derived from an EMBL/GenBank/DDBJ whole genome shotgun (WGS) entry which is preliminary data.</text>
</comment>
<dbReference type="STRING" id="46835.A0A504YS92"/>
<keyword evidence="2" id="KW-0418">Kinase</keyword>
<dbReference type="Proteomes" id="UP000316759">
    <property type="component" value="Unassembled WGS sequence"/>
</dbReference>
<evidence type="ECO:0000256" key="1">
    <source>
        <dbReference type="SAM" id="MobiDB-lite"/>
    </source>
</evidence>
<reference evidence="2 3" key="1">
    <citation type="submission" date="2019-04" db="EMBL/GenBank/DDBJ databases">
        <title>Annotation for the trematode Fasciola gigantica.</title>
        <authorList>
            <person name="Choi Y.-J."/>
        </authorList>
    </citation>
    <scope>NUCLEOTIDE SEQUENCE [LARGE SCALE GENOMIC DNA]</scope>
    <source>
        <strain evidence="2">Uganda_cow_1</strain>
    </source>
</reference>
<protein>
    <submittedName>
        <fullName evidence="2">Serine/threonine-protein kinase-transforming protein Rmil</fullName>
    </submittedName>
</protein>
<keyword evidence="3" id="KW-1185">Reference proteome</keyword>
<dbReference type="GO" id="GO:0016301">
    <property type="term" value="F:kinase activity"/>
    <property type="evidence" value="ECO:0007669"/>
    <property type="project" value="UniProtKB-KW"/>
</dbReference>
<proteinExistence type="predicted"/>
<evidence type="ECO:0000313" key="2">
    <source>
        <dbReference type="EMBL" id="TPP64264.1"/>
    </source>
</evidence>
<evidence type="ECO:0000313" key="3">
    <source>
        <dbReference type="Proteomes" id="UP000316759"/>
    </source>
</evidence>
<gene>
    <name evidence="2" type="ORF">FGIG_12229</name>
</gene>
<dbReference type="AlphaFoldDB" id="A0A504YS92"/>
<keyword evidence="2" id="KW-0808">Transferase</keyword>
<feature type="region of interest" description="Disordered" evidence="1">
    <location>
        <begin position="20"/>
        <end position="43"/>
    </location>
</feature>